<dbReference type="EMBL" id="GG745549">
    <property type="protein sequence ID" value="EFD92980.1"/>
    <property type="molecule type" value="Genomic_DNA"/>
</dbReference>
<accession>D6GUX6</accession>
<feature type="transmembrane region" description="Helical" evidence="1">
    <location>
        <begin position="158"/>
        <end position="180"/>
    </location>
</feature>
<keyword evidence="1" id="KW-0812">Transmembrane</keyword>
<keyword evidence="1" id="KW-0472">Membrane</keyword>
<dbReference type="Proteomes" id="UP000009376">
    <property type="component" value="Unassembled WGS sequence"/>
</dbReference>
<proteinExistence type="predicted"/>
<reference evidence="2 3" key="1">
    <citation type="journal article" date="2010" name="Proc. Natl. Acad. Sci. U.S.A.">
        <title>Enigmatic, ultrasmall, uncultivated Archaea.</title>
        <authorList>
            <person name="Baker B.J."/>
            <person name="Comolli L.R."/>
            <person name="Dick G.J."/>
            <person name="Hauser L.J."/>
            <person name="Hyatt D."/>
            <person name="Dill B.D."/>
            <person name="Land M.L."/>
            <person name="Verberkmoes N.C."/>
            <person name="Hettich R.L."/>
            <person name="Banfield J.F."/>
        </authorList>
    </citation>
    <scope>NUCLEOTIDE SEQUENCE [LARGE SCALE GENOMIC DNA]</scope>
</reference>
<evidence type="ECO:0000313" key="3">
    <source>
        <dbReference type="Proteomes" id="UP000009376"/>
    </source>
</evidence>
<evidence type="ECO:0000256" key="1">
    <source>
        <dbReference type="SAM" id="Phobius"/>
    </source>
</evidence>
<keyword evidence="1" id="KW-1133">Transmembrane helix</keyword>
<name>D6GUX6_PARA5</name>
<feature type="transmembrane region" description="Helical" evidence="1">
    <location>
        <begin position="119"/>
        <end position="152"/>
    </location>
</feature>
<feature type="transmembrane region" description="Helical" evidence="1">
    <location>
        <begin position="21"/>
        <end position="46"/>
    </location>
</feature>
<protein>
    <submittedName>
        <fullName evidence="2">Uncharacterized protein</fullName>
    </submittedName>
</protein>
<gene>
    <name evidence="2" type="ORF">BJBARM5_0275</name>
</gene>
<dbReference type="AlphaFoldDB" id="D6GUX6"/>
<sequence>MESNKPKATKEKTEITKILKSFWVALISGILAIISGILVIIGNISILTFNSQSVLNALNSTSALNSSTEAYIGLAFNGISSVKNGVIVLAPLLIIAGVFMIIAAFYMKSKIPQNRRFGLFLTFLFSIFALLGLLIYVPFNSLAVLILIYLPLTSIGLAAYIIMVIYIILGLLAGAIELLGDKRYLS</sequence>
<organism evidence="2 3">
    <name type="scientific">Candidatus Parvarchaeum acidophilus ARMAN-5</name>
    <dbReference type="NCBI Taxonomy" id="662762"/>
    <lineage>
        <taxon>Archaea</taxon>
        <taxon>Candidatus Parvarchaeota</taxon>
        <taxon>Candidatus Parvarchaeum</taxon>
    </lineage>
</organism>
<evidence type="ECO:0000313" key="2">
    <source>
        <dbReference type="EMBL" id="EFD92980.1"/>
    </source>
</evidence>
<feature type="transmembrane region" description="Helical" evidence="1">
    <location>
        <begin position="86"/>
        <end position="107"/>
    </location>
</feature>